<evidence type="ECO:0000313" key="3">
    <source>
        <dbReference type="Proteomes" id="UP000314294"/>
    </source>
</evidence>
<name>A0A4Z2F8L9_9TELE</name>
<evidence type="ECO:0000256" key="1">
    <source>
        <dbReference type="SAM" id="MobiDB-lite"/>
    </source>
</evidence>
<organism evidence="2 3">
    <name type="scientific">Liparis tanakae</name>
    <name type="common">Tanaka's snailfish</name>
    <dbReference type="NCBI Taxonomy" id="230148"/>
    <lineage>
        <taxon>Eukaryota</taxon>
        <taxon>Metazoa</taxon>
        <taxon>Chordata</taxon>
        <taxon>Craniata</taxon>
        <taxon>Vertebrata</taxon>
        <taxon>Euteleostomi</taxon>
        <taxon>Actinopterygii</taxon>
        <taxon>Neopterygii</taxon>
        <taxon>Teleostei</taxon>
        <taxon>Neoteleostei</taxon>
        <taxon>Acanthomorphata</taxon>
        <taxon>Eupercaria</taxon>
        <taxon>Perciformes</taxon>
        <taxon>Cottioidei</taxon>
        <taxon>Cottales</taxon>
        <taxon>Liparidae</taxon>
        <taxon>Liparis</taxon>
    </lineage>
</organism>
<dbReference type="EMBL" id="SRLO01001517">
    <property type="protein sequence ID" value="TNN37230.1"/>
    <property type="molecule type" value="Genomic_DNA"/>
</dbReference>
<evidence type="ECO:0000313" key="2">
    <source>
        <dbReference type="EMBL" id="TNN37230.1"/>
    </source>
</evidence>
<keyword evidence="3" id="KW-1185">Reference proteome</keyword>
<sequence length="73" mass="8146">MEEPARSSDRLVTLADLRDHLCQVRSSSRKIFRLDLRPPTGVRGSLGSTHTEQVESDKALRSSPMEHGSAEWA</sequence>
<comment type="caution">
    <text evidence="2">The sequence shown here is derived from an EMBL/GenBank/DDBJ whole genome shotgun (WGS) entry which is preliminary data.</text>
</comment>
<feature type="region of interest" description="Disordered" evidence="1">
    <location>
        <begin position="37"/>
        <end position="73"/>
    </location>
</feature>
<reference evidence="2 3" key="1">
    <citation type="submission" date="2019-03" db="EMBL/GenBank/DDBJ databases">
        <title>First draft genome of Liparis tanakae, snailfish: a comprehensive survey of snailfish specific genes.</title>
        <authorList>
            <person name="Kim W."/>
            <person name="Song I."/>
            <person name="Jeong J.-H."/>
            <person name="Kim D."/>
            <person name="Kim S."/>
            <person name="Ryu S."/>
            <person name="Song J.Y."/>
            <person name="Lee S.K."/>
        </authorList>
    </citation>
    <scope>NUCLEOTIDE SEQUENCE [LARGE SCALE GENOMIC DNA]</scope>
    <source>
        <tissue evidence="2">Muscle</tissue>
    </source>
</reference>
<proteinExistence type="predicted"/>
<accession>A0A4Z2F8L9</accession>
<gene>
    <name evidence="2" type="ORF">EYF80_052617</name>
</gene>
<dbReference type="Proteomes" id="UP000314294">
    <property type="component" value="Unassembled WGS sequence"/>
</dbReference>
<dbReference type="AlphaFoldDB" id="A0A4Z2F8L9"/>
<protein>
    <submittedName>
        <fullName evidence="2">Uncharacterized protein</fullName>
    </submittedName>
</protein>